<evidence type="ECO:0000259" key="9">
    <source>
        <dbReference type="PROSITE" id="PS51747"/>
    </source>
</evidence>
<evidence type="ECO:0000256" key="2">
    <source>
        <dbReference type="ARBA" id="ARBA00004496"/>
    </source>
</evidence>
<comment type="pathway">
    <text evidence="8">Pyrimidine metabolism.</text>
</comment>
<dbReference type="PANTHER" id="PTHR11079:SF190">
    <property type="entry name" value="CYTOSINE DEAMINASE"/>
    <property type="match status" value="1"/>
</dbReference>
<reference evidence="10 11" key="1">
    <citation type="submission" date="2019-02" db="EMBL/GenBank/DDBJ databases">
        <title>Deep-cultivation of Planctomycetes and their phenomic and genomic characterization uncovers novel biology.</title>
        <authorList>
            <person name="Wiegand S."/>
            <person name="Jogler M."/>
            <person name="Boedeker C."/>
            <person name="Pinto D."/>
            <person name="Vollmers J."/>
            <person name="Rivas-Marin E."/>
            <person name="Kohn T."/>
            <person name="Peeters S.H."/>
            <person name="Heuer A."/>
            <person name="Rast P."/>
            <person name="Oberbeckmann S."/>
            <person name="Bunk B."/>
            <person name="Jeske O."/>
            <person name="Meyerdierks A."/>
            <person name="Storesund J.E."/>
            <person name="Kallscheuer N."/>
            <person name="Luecker S."/>
            <person name="Lage O.M."/>
            <person name="Pohl T."/>
            <person name="Merkel B.J."/>
            <person name="Hornburger P."/>
            <person name="Mueller R.-W."/>
            <person name="Bruemmer F."/>
            <person name="Labrenz M."/>
            <person name="Spormann A.M."/>
            <person name="Op den Camp H."/>
            <person name="Overmann J."/>
            <person name="Amann R."/>
            <person name="Jetten M.S.M."/>
            <person name="Mascher T."/>
            <person name="Medema M.H."/>
            <person name="Devos D.P."/>
            <person name="Kaster A.-K."/>
            <person name="Ovreas L."/>
            <person name="Rohde M."/>
            <person name="Galperin M.Y."/>
            <person name="Jogler C."/>
        </authorList>
    </citation>
    <scope>NUCLEOTIDE SEQUENCE [LARGE SCALE GENOMIC DNA]</scope>
    <source>
        <strain evidence="10 11">Pan265</strain>
    </source>
</reference>
<organism evidence="10 11">
    <name type="scientific">Mucisphaera calidilacus</name>
    <dbReference type="NCBI Taxonomy" id="2527982"/>
    <lineage>
        <taxon>Bacteria</taxon>
        <taxon>Pseudomonadati</taxon>
        <taxon>Planctomycetota</taxon>
        <taxon>Phycisphaerae</taxon>
        <taxon>Phycisphaerales</taxon>
        <taxon>Phycisphaeraceae</taxon>
        <taxon>Mucisphaera</taxon>
    </lineage>
</organism>
<name>A0A518BZJ7_9BACT</name>
<evidence type="ECO:0000313" key="10">
    <source>
        <dbReference type="EMBL" id="QDU72396.1"/>
    </source>
</evidence>
<keyword evidence="6 10" id="KW-0378">Hydrolase</keyword>
<dbReference type="GO" id="GO:0055086">
    <property type="term" value="P:nucleobase-containing small molecule metabolic process"/>
    <property type="evidence" value="ECO:0007669"/>
    <property type="project" value="UniProtKB-ARBA"/>
</dbReference>
<dbReference type="EC" id="3.5.4.33" evidence="10"/>
<dbReference type="PROSITE" id="PS51747">
    <property type="entry name" value="CYT_DCMP_DEAMINASES_2"/>
    <property type="match status" value="1"/>
</dbReference>
<evidence type="ECO:0000256" key="8">
    <source>
        <dbReference type="ARBA" id="ARBA00060693"/>
    </source>
</evidence>
<dbReference type="SUPFAM" id="SSF53927">
    <property type="entry name" value="Cytidine deaminase-like"/>
    <property type="match status" value="1"/>
</dbReference>
<dbReference type="KEGG" id="mcad:Pan265_22610"/>
<dbReference type="RefSeq" id="WP_145446567.1">
    <property type="nucleotide sequence ID" value="NZ_CP036280.1"/>
</dbReference>
<keyword evidence="11" id="KW-1185">Reference proteome</keyword>
<dbReference type="Proteomes" id="UP000320386">
    <property type="component" value="Chromosome"/>
</dbReference>
<keyword evidence="4" id="KW-0963">Cytoplasm</keyword>
<dbReference type="GO" id="GO:0046872">
    <property type="term" value="F:metal ion binding"/>
    <property type="evidence" value="ECO:0007669"/>
    <property type="project" value="UniProtKB-KW"/>
</dbReference>
<dbReference type="InterPro" id="IPR002125">
    <property type="entry name" value="CMP_dCMP_dom"/>
</dbReference>
<evidence type="ECO:0000313" key="11">
    <source>
        <dbReference type="Proteomes" id="UP000320386"/>
    </source>
</evidence>
<keyword evidence="5" id="KW-0479">Metal-binding</keyword>
<feature type="domain" description="CMP/dCMP-type deaminase" evidence="9">
    <location>
        <begin position="3"/>
        <end position="119"/>
    </location>
</feature>
<comment type="cofactor">
    <cofactor evidence="1">
        <name>Zn(2+)</name>
        <dbReference type="ChEBI" id="CHEBI:29105"/>
    </cofactor>
</comment>
<dbReference type="AlphaFoldDB" id="A0A518BZJ7"/>
<proteinExistence type="predicted"/>
<evidence type="ECO:0000256" key="4">
    <source>
        <dbReference type="ARBA" id="ARBA00022490"/>
    </source>
</evidence>
<evidence type="ECO:0000256" key="6">
    <source>
        <dbReference type="ARBA" id="ARBA00022801"/>
    </source>
</evidence>
<protein>
    <submittedName>
        <fullName evidence="10">tRNA-specific adenosine deaminase</fullName>
        <ecNumber evidence="10">3.5.4.33</ecNumber>
    </submittedName>
</protein>
<dbReference type="GO" id="GO:0008835">
    <property type="term" value="F:diaminohydroxyphosphoribosylaminopyrimidine deaminase activity"/>
    <property type="evidence" value="ECO:0007669"/>
    <property type="project" value="TreeGrafter"/>
</dbReference>
<comment type="subcellular location">
    <subcellularLocation>
        <location evidence="2">Cytoplasm</location>
    </subcellularLocation>
</comment>
<dbReference type="GO" id="GO:0005737">
    <property type="term" value="C:cytoplasm"/>
    <property type="evidence" value="ECO:0007669"/>
    <property type="project" value="UniProtKB-SubCell"/>
</dbReference>
<dbReference type="CDD" id="cd01285">
    <property type="entry name" value="nucleoside_deaminase"/>
    <property type="match status" value="1"/>
</dbReference>
<evidence type="ECO:0000256" key="1">
    <source>
        <dbReference type="ARBA" id="ARBA00001947"/>
    </source>
</evidence>
<sequence length="148" mass="16584">MEPNHHDWLQNAIAEAEKGRDEGGIPIGSVLINPQGHVVARGHNLRVQTDDPTAHAEVVCIRNAGRRRDWRSLTLVSTLSPCIMCSGTAMLFRIPHVVIGENTTFVGAEEIMRWRGVQLTILHDQRCIDLMRTFIAEKPDLWNEDIGA</sequence>
<evidence type="ECO:0000256" key="7">
    <source>
        <dbReference type="ARBA" id="ARBA00022833"/>
    </source>
</evidence>
<gene>
    <name evidence="10" type="primary">tadA_2</name>
    <name evidence="10" type="ORF">Pan265_22610</name>
</gene>
<dbReference type="EMBL" id="CP036280">
    <property type="protein sequence ID" value="QDU72396.1"/>
    <property type="molecule type" value="Genomic_DNA"/>
</dbReference>
<accession>A0A518BZJ7</accession>
<dbReference type="GO" id="GO:0072527">
    <property type="term" value="P:pyrimidine-containing compound metabolic process"/>
    <property type="evidence" value="ECO:0007669"/>
    <property type="project" value="UniProtKB-ARBA"/>
</dbReference>
<comment type="subunit">
    <text evidence="3">Homodimer.</text>
</comment>
<dbReference type="PANTHER" id="PTHR11079">
    <property type="entry name" value="CYTOSINE DEAMINASE FAMILY MEMBER"/>
    <property type="match status" value="1"/>
</dbReference>
<keyword evidence="7" id="KW-0862">Zinc</keyword>
<dbReference type="Gene3D" id="3.40.140.10">
    <property type="entry name" value="Cytidine Deaminase, domain 2"/>
    <property type="match status" value="1"/>
</dbReference>
<dbReference type="FunFam" id="3.40.140.10:FF:000016">
    <property type="entry name" value="Cytosine deaminase"/>
    <property type="match status" value="1"/>
</dbReference>
<evidence type="ECO:0000256" key="5">
    <source>
        <dbReference type="ARBA" id="ARBA00022723"/>
    </source>
</evidence>
<dbReference type="OrthoDB" id="9802676at2"/>
<dbReference type="Pfam" id="PF00383">
    <property type="entry name" value="dCMP_cyt_deam_1"/>
    <property type="match status" value="1"/>
</dbReference>
<dbReference type="GO" id="GO:0052717">
    <property type="term" value="F:tRNA-specific adenosine-34 deaminase activity"/>
    <property type="evidence" value="ECO:0007669"/>
    <property type="project" value="UniProtKB-EC"/>
</dbReference>
<evidence type="ECO:0000256" key="3">
    <source>
        <dbReference type="ARBA" id="ARBA00011738"/>
    </source>
</evidence>
<dbReference type="InterPro" id="IPR016193">
    <property type="entry name" value="Cytidine_deaminase-like"/>
</dbReference>